<accession>A0A243RQ00</accession>
<sequence>MGASFHDEAAALLLPLPQIPPRWGTPLLTLAALAAPASRTVWWYFPEGLTYTTEGFTCPLSAEPYVFQDIGWLIETNWRTISAELNGWPTVVMALGLSAVLALRGRWSTIAGWVTAVLFVVIAVVFTIPFAIEIVTDECRETLHFGGWDIVKTGPIMHYLAGAVLVVFLSLLRRDETDRYASVRRTPGPIEWSS</sequence>
<keyword evidence="1" id="KW-0812">Transmembrane</keyword>
<evidence type="ECO:0000313" key="3">
    <source>
        <dbReference type="Proteomes" id="UP000194761"/>
    </source>
</evidence>
<keyword evidence="1" id="KW-0472">Membrane</keyword>
<feature type="transmembrane region" description="Helical" evidence="1">
    <location>
        <begin position="156"/>
        <end position="172"/>
    </location>
</feature>
<evidence type="ECO:0000256" key="1">
    <source>
        <dbReference type="SAM" id="Phobius"/>
    </source>
</evidence>
<dbReference type="Proteomes" id="UP000194761">
    <property type="component" value="Unassembled WGS sequence"/>
</dbReference>
<evidence type="ECO:0000313" key="2">
    <source>
        <dbReference type="EMBL" id="OUC97020.1"/>
    </source>
</evidence>
<feature type="transmembrane region" description="Helical" evidence="1">
    <location>
        <begin position="85"/>
        <end position="103"/>
    </location>
</feature>
<feature type="transmembrane region" description="Helical" evidence="1">
    <location>
        <begin position="110"/>
        <end position="136"/>
    </location>
</feature>
<keyword evidence="3" id="KW-1185">Reference proteome</keyword>
<organism evidence="2 3">
    <name type="scientific">Streptosporangium minutum</name>
    <dbReference type="NCBI Taxonomy" id="569862"/>
    <lineage>
        <taxon>Bacteria</taxon>
        <taxon>Bacillati</taxon>
        <taxon>Actinomycetota</taxon>
        <taxon>Actinomycetes</taxon>
        <taxon>Streptosporangiales</taxon>
        <taxon>Streptosporangiaceae</taxon>
        <taxon>Streptosporangium</taxon>
    </lineage>
</organism>
<dbReference type="RefSeq" id="WP_086571611.1">
    <property type="nucleotide sequence ID" value="NZ_NGFP01000046.1"/>
</dbReference>
<name>A0A243RQ00_9ACTN</name>
<proteinExistence type="predicted"/>
<dbReference type="EMBL" id="NGFP01000046">
    <property type="protein sequence ID" value="OUC97020.1"/>
    <property type="molecule type" value="Genomic_DNA"/>
</dbReference>
<reference evidence="2 3" key="1">
    <citation type="submission" date="2017-05" db="EMBL/GenBank/DDBJ databases">
        <title>Biotechnological potential of actinobacteria isolated from South African environments.</title>
        <authorList>
            <person name="Le Roes-Hill M."/>
            <person name="Prins A."/>
            <person name="Durrell K.A."/>
        </authorList>
    </citation>
    <scope>NUCLEOTIDE SEQUENCE [LARGE SCALE GENOMIC DNA]</scope>
    <source>
        <strain evidence="2">M26</strain>
    </source>
</reference>
<keyword evidence="1" id="KW-1133">Transmembrane helix</keyword>
<gene>
    <name evidence="2" type="ORF">CA984_12885</name>
</gene>
<comment type="caution">
    <text evidence="2">The sequence shown here is derived from an EMBL/GenBank/DDBJ whole genome shotgun (WGS) entry which is preliminary data.</text>
</comment>
<dbReference type="AlphaFoldDB" id="A0A243RQ00"/>
<protein>
    <submittedName>
        <fullName evidence="2">Uncharacterized protein</fullName>
    </submittedName>
</protein>